<sequence length="123" mass="13904">MHAAALTDDETFMELNGSQSGRKTSISVHTLDILSVNELLDSIRGALPGMWRKTTPKGLKMKKFIEGPDGTLIQDISYVAEVAWEDDQEPRSQENMKQIIDKDVRINVEKVRANSEFNRVNKD</sequence>
<keyword evidence="2" id="KW-1185">Reference proteome</keyword>
<gene>
    <name evidence="1" type="ORF">DCAF_LOCUS2218</name>
</gene>
<dbReference type="Proteomes" id="UP001314170">
    <property type="component" value="Unassembled WGS sequence"/>
</dbReference>
<accession>A0AAV1QUU5</accession>
<proteinExistence type="predicted"/>
<dbReference type="EMBL" id="CAWUPB010000351">
    <property type="protein sequence ID" value="CAK7324570.1"/>
    <property type="molecule type" value="Genomic_DNA"/>
</dbReference>
<name>A0AAV1QUU5_9ROSI</name>
<reference evidence="1 2" key="1">
    <citation type="submission" date="2024-01" db="EMBL/GenBank/DDBJ databases">
        <authorList>
            <person name="Waweru B."/>
        </authorList>
    </citation>
    <scope>NUCLEOTIDE SEQUENCE [LARGE SCALE GENOMIC DNA]</scope>
</reference>
<evidence type="ECO:0000313" key="1">
    <source>
        <dbReference type="EMBL" id="CAK7324570.1"/>
    </source>
</evidence>
<dbReference type="AlphaFoldDB" id="A0AAV1QUU5"/>
<protein>
    <submittedName>
        <fullName evidence="1">Uncharacterized protein</fullName>
    </submittedName>
</protein>
<organism evidence="1 2">
    <name type="scientific">Dovyalis caffra</name>
    <dbReference type="NCBI Taxonomy" id="77055"/>
    <lineage>
        <taxon>Eukaryota</taxon>
        <taxon>Viridiplantae</taxon>
        <taxon>Streptophyta</taxon>
        <taxon>Embryophyta</taxon>
        <taxon>Tracheophyta</taxon>
        <taxon>Spermatophyta</taxon>
        <taxon>Magnoliopsida</taxon>
        <taxon>eudicotyledons</taxon>
        <taxon>Gunneridae</taxon>
        <taxon>Pentapetalae</taxon>
        <taxon>rosids</taxon>
        <taxon>fabids</taxon>
        <taxon>Malpighiales</taxon>
        <taxon>Salicaceae</taxon>
        <taxon>Flacourtieae</taxon>
        <taxon>Dovyalis</taxon>
    </lineage>
</organism>
<evidence type="ECO:0000313" key="2">
    <source>
        <dbReference type="Proteomes" id="UP001314170"/>
    </source>
</evidence>
<comment type="caution">
    <text evidence="1">The sequence shown here is derived from an EMBL/GenBank/DDBJ whole genome shotgun (WGS) entry which is preliminary data.</text>
</comment>